<protein>
    <submittedName>
        <fullName evidence="1">Uncharacterized protein</fullName>
    </submittedName>
</protein>
<accession>A0A1S8T7G7</accession>
<sequence>MLVRKVFNFLTNITFYLTTVVKHFNDEWGTTFNTINPMNEPSTNYWKKGGNQEGCDFNSPEEKNNILDL</sequence>
<dbReference type="Gene3D" id="3.20.20.80">
    <property type="entry name" value="Glycosidases"/>
    <property type="match status" value="1"/>
</dbReference>
<dbReference type="PANTHER" id="PTHR42767:SF1">
    <property type="entry name" value="ENDO-BETA-1,6-GALACTANASE-LIKE DOMAIN-CONTAINING PROTEIN"/>
    <property type="match status" value="1"/>
</dbReference>
<evidence type="ECO:0000313" key="2">
    <source>
        <dbReference type="Proteomes" id="UP000190890"/>
    </source>
</evidence>
<dbReference type="Proteomes" id="UP000190890">
    <property type="component" value="Unassembled WGS sequence"/>
</dbReference>
<dbReference type="AlphaFoldDB" id="A0A1S8T7G7"/>
<dbReference type="OrthoDB" id="9806701at2"/>
<organism evidence="1 2">
    <name type="scientific">Clostridium puniceum</name>
    <dbReference type="NCBI Taxonomy" id="29367"/>
    <lineage>
        <taxon>Bacteria</taxon>
        <taxon>Bacillati</taxon>
        <taxon>Bacillota</taxon>
        <taxon>Clostridia</taxon>
        <taxon>Eubacteriales</taxon>
        <taxon>Clostridiaceae</taxon>
        <taxon>Clostridium</taxon>
    </lineage>
</organism>
<proteinExistence type="predicted"/>
<keyword evidence="2" id="KW-1185">Reference proteome</keyword>
<dbReference type="RefSeq" id="WP_077849426.1">
    <property type="nucleotide sequence ID" value="NZ_LZZM01000214.1"/>
</dbReference>
<name>A0A1S8T7G7_9CLOT</name>
<comment type="caution">
    <text evidence="1">The sequence shown here is derived from an EMBL/GenBank/DDBJ whole genome shotgun (WGS) entry which is preliminary data.</text>
</comment>
<dbReference type="STRING" id="29367.CLPUN_44990"/>
<evidence type="ECO:0000313" key="1">
    <source>
        <dbReference type="EMBL" id="OOM73531.1"/>
    </source>
</evidence>
<dbReference type="InterPro" id="IPR039743">
    <property type="entry name" value="6GAL/EXGAL"/>
</dbReference>
<reference evidence="1 2" key="1">
    <citation type="submission" date="2016-05" db="EMBL/GenBank/DDBJ databases">
        <title>Microbial solvent formation.</title>
        <authorList>
            <person name="Poehlein A."/>
            <person name="Montoya Solano J.D."/>
            <person name="Flitsch S."/>
            <person name="Krabben P."/>
            <person name="Duerre P."/>
            <person name="Daniel R."/>
        </authorList>
    </citation>
    <scope>NUCLEOTIDE SEQUENCE [LARGE SCALE GENOMIC DNA]</scope>
    <source>
        <strain evidence="1 2">DSM 2619</strain>
    </source>
</reference>
<dbReference type="GO" id="GO:0004553">
    <property type="term" value="F:hydrolase activity, hydrolyzing O-glycosyl compounds"/>
    <property type="evidence" value="ECO:0007669"/>
    <property type="project" value="InterPro"/>
</dbReference>
<dbReference type="PANTHER" id="PTHR42767">
    <property type="entry name" value="ENDO-BETA-1,6-GALACTANASE"/>
    <property type="match status" value="1"/>
</dbReference>
<dbReference type="EMBL" id="LZZM01000214">
    <property type="protein sequence ID" value="OOM73531.1"/>
    <property type="molecule type" value="Genomic_DNA"/>
</dbReference>
<gene>
    <name evidence="1" type="ORF">CLPUN_44990</name>
</gene>